<dbReference type="AlphaFoldDB" id="A0A9P7SUY6"/>
<protein>
    <submittedName>
        <fullName evidence="1">Uncharacterized protein</fullName>
    </submittedName>
</protein>
<feature type="non-terminal residue" evidence="1">
    <location>
        <position position="54"/>
    </location>
</feature>
<gene>
    <name evidence="1" type="ORF">E4U43_006417</name>
</gene>
<accession>A0A9P7SUY6</accession>
<comment type="caution">
    <text evidence="1">The sequence shown here is derived from an EMBL/GenBank/DDBJ whole genome shotgun (WGS) entry which is preliminary data.</text>
</comment>
<dbReference type="Proteomes" id="UP000748025">
    <property type="component" value="Unassembled WGS sequence"/>
</dbReference>
<evidence type="ECO:0000313" key="2">
    <source>
        <dbReference type="Proteomes" id="UP000748025"/>
    </source>
</evidence>
<reference evidence="1" key="1">
    <citation type="journal article" date="2020" name="bioRxiv">
        <title>Whole genome comparisons of ergot fungi reveals the divergence and evolution of species within the genus Claviceps are the result of varying mechanisms driving genome evolution and host range expansion.</title>
        <authorList>
            <person name="Wyka S.A."/>
            <person name="Mondo S.J."/>
            <person name="Liu M."/>
            <person name="Dettman J."/>
            <person name="Nalam V."/>
            <person name="Broders K.D."/>
        </authorList>
    </citation>
    <scope>NUCLEOTIDE SEQUENCE</scope>
    <source>
        <strain evidence="1">CCC 602</strain>
    </source>
</reference>
<organism evidence="1 2">
    <name type="scientific">Claviceps pusilla</name>
    <dbReference type="NCBI Taxonomy" id="123648"/>
    <lineage>
        <taxon>Eukaryota</taxon>
        <taxon>Fungi</taxon>
        <taxon>Dikarya</taxon>
        <taxon>Ascomycota</taxon>
        <taxon>Pezizomycotina</taxon>
        <taxon>Sordariomycetes</taxon>
        <taxon>Hypocreomycetidae</taxon>
        <taxon>Hypocreales</taxon>
        <taxon>Clavicipitaceae</taxon>
        <taxon>Claviceps</taxon>
    </lineage>
</organism>
<keyword evidence="2" id="KW-1185">Reference proteome</keyword>
<evidence type="ECO:0000313" key="1">
    <source>
        <dbReference type="EMBL" id="KAG5982597.1"/>
    </source>
</evidence>
<sequence>MALDGAAAGCALEFELNALLGRFRVAVASGTGQWRMQMDVAETSRARVDDVDHP</sequence>
<name>A0A9P7SUY6_9HYPO</name>
<proteinExistence type="predicted"/>
<dbReference type="EMBL" id="SRPW01004417">
    <property type="protein sequence ID" value="KAG5982597.1"/>
    <property type="molecule type" value="Genomic_DNA"/>
</dbReference>